<keyword evidence="4" id="KW-1185">Reference proteome</keyword>
<feature type="transmembrane region" description="Helical" evidence="1">
    <location>
        <begin position="71"/>
        <end position="90"/>
    </location>
</feature>
<keyword evidence="1" id="KW-1133">Transmembrane helix</keyword>
<organism evidence="3 4">
    <name type="scientific">Mycolicibacterium doricum</name>
    <dbReference type="NCBI Taxonomy" id="126673"/>
    <lineage>
        <taxon>Bacteria</taxon>
        <taxon>Bacillati</taxon>
        <taxon>Actinomycetota</taxon>
        <taxon>Actinomycetes</taxon>
        <taxon>Mycobacteriales</taxon>
        <taxon>Mycobacteriaceae</taxon>
        <taxon>Mycolicibacterium</taxon>
    </lineage>
</organism>
<keyword evidence="1" id="KW-0472">Membrane</keyword>
<dbReference type="KEGG" id="mdr:MDOR_05300"/>
<feature type="transmembrane region" description="Helical" evidence="1">
    <location>
        <begin position="128"/>
        <end position="150"/>
    </location>
</feature>
<evidence type="ECO:0000256" key="1">
    <source>
        <dbReference type="SAM" id="Phobius"/>
    </source>
</evidence>
<dbReference type="Proteomes" id="UP000467201">
    <property type="component" value="Chromosome"/>
</dbReference>
<dbReference type="STRING" id="126673.AWC01_09555"/>
<dbReference type="OrthoDB" id="4764216at2"/>
<gene>
    <name evidence="3" type="ORF">AWC01_09555</name>
    <name evidence="2" type="ORF">MDOR_05300</name>
</gene>
<evidence type="ECO:0000313" key="3">
    <source>
        <dbReference type="EMBL" id="ORV41646.1"/>
    </source>
</evidence>
<feature type="transmembrane region" description="Helical" evidence="1">
    <location>
        <begin position="97"/>
        <end position="116"/>
    </location>
</feature>
<reference evidence="2" key="3">
    <citation type="submission" date="2020-02" db="EMBL/GenBank/DDBJ databases">
        <authorList>
            <person name="Matsumoto Y."/>
            <person name="Motooka D."/>
            <person name="Nakamura S."/>
        </authorList>
    </citation>
    <scope>NUCLEOTIDE SEQUENCE</scope>
    <source>
        <strain evidence="2">JCM 12405</strain>
    </source>
</reference>
<reference evidence="3 4" key="1">
    <citation type="submission" date="2016-01" db="EMBL/GenBank/DDBJ databases">
        <title>The new phylogeny of the genus Mycobacterium.</title>
        <authorList>
            <person name="Tarcisio F."/>
            <person name="Conor M."/>
            <person name="Antonella G."/>
            <person name="Elisabetta G."/>
            <person name="Giulia F.S."/>
            <person name="Sara T."/>
            <person name="Anna F."/>
            <person name="Clotilde B."/>
            <person name="Roberto B."/>
            <person name="Veronica D.S."/>
            <person name="Fabio R."/>
            <person name="Monica P."/>
            <person name="Olivier J."/>
            <person name="Enrico T."/>
            <person name="Nicola S."/>
        </authorList>
    </citation>
    <scope>NUCLEOTIDE SEQUENCE [LARGE SCALE GENOMIC DNA]</scope>
    <source>
        <strain evidence="3 4">DSM 44339</strain>
    </source>
</reference>
<evidence type="ECO:0000313" key="5">
    <source>
        <dbReference type="Proteomes" id="UP000467201"/>
    </source>
</evidence>
<evidence type="ECO:0000313" key="4">
    <source>
        <dbReference type="Proteomes" id="UP000193564"/>
    </source>
</evidence>
<dbReference type="RefSeq" id="WP_085190359.1">
    <property type="nucleotide sequence ID" value="NZ_AP022605.1"/>
</dbReference>
<evidence type="ECO:0000313" key="2">
    <source>
        <dbReference type="EMBL" id="BBZ06361.1"/>
    </source>
</evidence>
<name>A0A1X1TAU4_9MYCO</name>
<dbReference type="EMBL" id="LQOS01000025">
    <property type="protein sequence ID" value="ORV41646.1"/>
    <property type="molecule type" value="Genomic_DNA"/>
</dbReference>
<protein>
    <submittedName>
        <fullName evidence="3">Uncharacterized protein</fullName>
    </submittedName>
</protein>
<dbReference type="Proteomes" id="UP000193564">
    <property type="component" value="Unassembled WGS sequence"/>
</dbReference>
<dbReference type="EMBL" id="AP022605">
    <property type="protein sequence ID" value="BBZ06361.1"/>
    <property type="molecule type" value="Genomic_DNA"/>
</dbReference>
<keyword evidence="1" id="KW-0812">Transmembrane</keyword>
<dbReference type="AlphaFoldDB" id="A0A1X1TAU4"/>
<proteinExistence type="predicted"/>
<reference evidence="2 5" key="2">
    <citation type="journal article" date="2019" name="Emerg. Microbes Infect.">
        <title>Comprehensive subspecies identification of 175 nontuberculous mycobacteria species based on 7547 genomic profiles.</title>
        <authorList>
            <person name="Matsumoto Y."/>
            <person name="Kinjo T."/>
            <person name="Motooka D."/>
            <person name="Nabeya D."/>
            <person name="Jung N."/>
            <person name="Uechi K."/>
            <person name="Horii T."/>
            <person name="Iida T."/>
            <person name="Fujita J."/>
            <person name="Nakamura S."/>
        </authorList>
    </citation>
    <scope>NUCLEOTIDE SEQUENCE [LARGE SCALE GENOMIC DNA]</scope>
    <source>
        <strain evidence="2 5">JCM 12405</strain>
    </source>
</reference>
<sequence length="177" mass="18985">MAGFYLGAMTVAAYAYTPYIKIGGKIYALTVQDSQPDAHDRSVKTHASASMEAEHDPAPDAYSGLLSATKMWWVLIPVLVISSGNLYAFATVEGEAWVALIGIAFLVFLAVATGYGDASWGYGIARGQHIQFGLAAIATVGVFAMLYLAAYHTGKRLPLRPKQSMDYRAHPGHGKVD</sequence>
<accession>A0A1X1TAU4</accession>